<dbReference type="KEGG" id="ptaw:DW352_25315"/>
<dbReference type="AlphaFoldDB" id="A0A346A4X6"/>
<evidence type="ECO:0000259" key="1">
    <source>
        <dbReference type="PROSITE" id="PS51819"/>
    </source>
</evidence>
<dbReference type="InterPro" id="IPR004360">
    <property type="entry name" value="Glyas_Fos-R_dOase_dom"/>
</dbReference>
<reference evidence="2 3" key="1">
    <citation type="submission" date="2018-07" db="EMBL/GenBank/DDBJ databases">
        <authorList>
            <person name="Quirk P.G."/>
            <person name="Krulwich T.A."/>
        </authorList>
    </citation>
    <scope>NUCLEOTIDE SEQUENCE [LARGE SCALE GENOMIC DNA]</scope>
    <source>
        <strain evidence="2 3">CC-BB4</strain>
    </source>
</reference>
<evidence type="ECO:0000313" key="3">
    <source>
        <dbReference type="Proteomes" id="UP000254889"/>
    </source>
</evidence>
<dbReference type="OrthoDB" id="9803142at2"/>
<dbReference type="InterPro" id="IPR029068">
    <property type="entry name" value="Glyas_Bleomycin-R_OHBP_Dase"/>
</dbReference>
<evidence type="ECO:0000313" key="2">
    <source>
        <dbReference type="EMBL" id="AXK84223.1"/>
    </source>
</evidence>
<organism evidence="2 3">
    <name type="scientific">Pseudolabrys taiwanensis</name>
    <dbReference type="NCBI Taxonomy" id="331696"/>
    <lineage>
        <taxon>Bacteria</taxon>
        <taxon>Pseudomonadati</taxon>
        <taxon>Pseudomonadota</taxon>
        <taxon>Alphaproteobacteria</taxon>
        <taxon>Hyphomicrobiales</taxon>
        <taxon>Xanthobacteraceae</taxon>
        <taxon>Pseudolabrys</taxon>
    </lineage>
</organism>
<keyword evidence="3" id="KW-1185">Reference proteome</keyword>
<dbReference type="Pfam" id="PF00903">
    <property type="entry name" value="Glyoxalase"/>
    <property type="match status" value="1"/>
</dbReference>
<protein>
    <recommendedName>
        <fullName evidence="1">VOC domain-containing protein</fullName>
    </recommendedName>
</protein>
<name>A0A346A4X6_9HYPH</name>
<dbReference type="Proteomes" id="UP000254889">
    <property type="component" value="Chromosome"/>
</dbReference>
<feature type="domain" description="VOC" evidence="1">
    <location>
        <begin position="20"/>
        <end position="132"/>
    </location>
</feature>
<dbReference type="EMBL" id="CP031417">
    <property type="protein sequence ID" value="AXK84223.1"/>
    <property type="molecule type" value="Genomic_DNA"/>
</dbReference>
<dbReference type="InterPro" id="IPR037523">
    <property type="entry name" value="VOC_core"/>
</dbReference>
<dbReference type="Gene3D" id="3.10.180.10">
    <property type="entry name" value="2,3-Dihydroxybiphenyl 1,2-Dioxygenase, domain 1"/>
    <property type="match status" value="1"/>
</dbReference>
<gene>
    <name evidence="2" type="ORF">DW352_25315</name>
</gene>
<proteinExistence type="predicted"/>
<dbReference type="SUPFAM" id="SSF54593">
    <property type="entry name" value="Glyoxalase/Bleomycin resistance protein/Dihydroxybiphenyl dioxygenase"/>
    <property type="match status" value="1"/>
</dbReference>
<dbReference type="PROSITE" id="PS51819">
    <property type="entry name" value="VOC"/>
    <property type="match status" value="1"/>
</dbReference>
<sequence>MIGDTAVHADTLKSPDVPAKLSHVNLNCRDNDASFGFMTRAFGFKLSDQTRQFRFIRCNSDHHSLVLGFNDNANLNHIAFEIAGIDALMRGIGRMRDHGHAVEWGPGRHGPGNNVFAYFCGPEELPLEYTGEMEQVAPDFAPVKRPEDWKWPPGRLDHWGLTPGPSARVKAAQARFQFTADGHRVDG</sequence>
<accession>A0A346A4X6</accession>